<dbReference type="EMBL" id="MW117965">
    <property type="protein sequence ID" value="QPB07945.1"/>
    <property type="molecule type" value="Genomic_DNA"/>
</dbReference>
<reference evidence="2" key="1">
    <citation type="submission" date="2020-10" db="EMBL/GenBank/DDBJ databases">
        <title>The Isolation and Genome Sequence of a Novel Cyanophage S-H38 from the Yellow Sea, China.</title>
        <authorList>
            <person name="Jiang T."/>
        </authorList>
    </citation>
    <scope>NUCLEOTIDE SEQUENCE</scope>
</reference>
<dbReference type="KEGG" id="vg:77946641"/>
<feature type="transmembrane region" description="Helical" evidence="1">
    <location>
        <begin position="97"/>
        <end position="115"/>
    </location>
</feature>
<protein>
    <submittedName>
        <fullName evidence="2">Uncharacterized protein</fullName>
    </submittedName>
</protein>
<feature type="transmembrane region" description="Helical" evidence="1">
    <location>
        <begin position="72"/>
        <end position="91"/>
    </location>
</feature>
<dbReference type="GeneID" id="77946641"/>
<keyword evidence="3" id="KW-1185">Reference proteome</keyword>
<name>A0A873WIW2_9CAUD</name>
<dbReference type="RefSeq" id="YP_010670436.1">
    <property type="nucleotide sequence ID" value="NC_070964.1"/>
</dbReference>
<keyword evidence="1" id="KW-0472">Membrane</keyword>
<evidence type="ECO:0000313" key="3">
    <source>
        <dbReference type="Proteomes" id="UP000663144"/>
    </source>
</evidence>
<sequence length="119" mass="13516">MSRRYEVLLRRDNGFNKTVYIDDCYSEQEAREVAEAMYGMEVLRVMWAPHNTSSESQSSAAPSFNFTQGDSVGSLTGFAALIALIAILWAIMFVVQYWYIFVPIVVILGLLIWYGSQDD</sequence>
<evidence type="ECO:0000313" key="2">
    <source>
        <dbReference type="EMBL" id="QPB07945.1"/>
    </source>
</evidence>
<organism evidence="2 3">
    <name type="scientific">Synechococcus phage S-H38</name>
    <dbReference type="NCBI Taxonomy" id="2783673"/>
    <lineage>
        <taxon>Viruses</taxon>
        <taxon>Duplodnaviria</taxon>
        <taxon>Heunggongvirae</taxon>
        <taxon>Uroviricota</taxon>
        <taxon>Caudoviricetes</taxon>
        <taxon>Pantevenvirales</taxon>
        <taxon>Kyanoviridae</taxon>
        <taxon>Yellowseavirus</taxon>
        <taxon>Yellowseavirus thirtyeight</taxon>
    </lineage>
</organism>
<evidence type="ECO:0000256" key="1">
    <source>
        <dbReference type="SAM" id="Phobius"/>
    </source>
</evidence>
<proteinExistence type="predicted"/>
<keyword evidence="1" id="KW-1133">Transmembrane helix</keyword>
<accession>A0A873WIW2</accession>
<dbReference type="Proteomes" id="UP000663144">
    <property type="component" value="Segment"/>
</dbReference>
<keyword evidence="1" id="KW-0812">Transmembrane</keyword>